<evidence type="ECO:0000313" key="2">
    <source>
        <dbReference type="Proteomes" id="UP000191500"/>
    </source>
</evidence>
<evidence type="ECO:0000313" key="1">
    <source>
        <dbReference type="EMBL" id="OQE40895.1"/>
    </source>
</evidence>
<accession>A0A1V6UR51</accession>
<dbReference type="AlphaFoldDB" id="A0A1V6UR51"/>
<sequence length="40" mass="4584">MDSLMLKLLSMIALTEPTRLVTIFSFNVSRENKAHVQVCF</sequence>
<comment type="caution">
    <text evidence="1">The sequence shown here is derived from an EMBL/GenBank/DDBJ whole genome shotgun (WGS) entry which is preliminary data.</text>
</comment>
<gene>
    <name evidence="1" type="ORF">PENCOP_c005G06453</name>
</gene>
<dbReference type="Proteomes" id="UP000191500">
    <property type="component" value="Unassembled WGS sequence"/>
</dbReference>
<name>A0A1V6UR51_9EURO</name>
<keyword evidence="2" id="KW-1185">Reference proteome</keyword>
<proteinExistence type="predicted"/>
<organism evidence="1 2">
    <name type="scientific">Penicillium coprophilum</name>
    <dbReference type="NCBI Taxonomy" id="36646"/>
    <lineage>
        <taxon>Eukaryota</taxon>
        <taxon>Fungi</taxon>
        <taxon>Dikarya</taxon>
        <taxon>Ascomycota</taxon>
        <taxon>Pezizomycotina</taxon>
        <taxon>Eurotiomycetes</taxon>
        <taxon>Eurotiomycetidae</taxon>
        <taxon>Eurotiales</taxon>
        <taxon>Aspergillaceae</taxon>
        <taxon>Penicillium</taxon>
    </lineage>
</organism>
<protein>
    <submittedName>
        <fullName evidence="1">Uncharacterized protein</fullName>
    </submittedName>
</protein>
<reference evidence="2" key="1">
    <citation type="journal article" date="2017" name="Nat. Microbiol.">
        <title>Global analysis of biosynthetic gene clusters reveals vast potential of secondary metabolite production in Penicillium species.</title>
        <authorList>
            <person name="Nielsen J.C."/>
            <person name="Grijseels S."/>
            <person name="Prigent S."/>
            <person name="Ji B."/>
            <person name="Dainat J."/>
            <person name="Nielsen K.F."/>
            <person name="Frisvad J.C."/>
            <person name="Workman M."/>
            <person name="Nielsen J."/>
        </authorList>
    </citation>
    <scope>NUCLEOTIDE SEQUENCE [LARGE SCALE GENOMIC DNA]</scope>
    <source>
        <strain evidence="2">IBT 31321</strain>
    </source>
</reference>
<dbReference type="EMBL" id="MDDG01000005">
    <property type="protein sequence ID" value="OQE40895.1"/>
    <property type="molecule type" value="Genomic_DNA"/>
</dbReference>